<reference evidence="1" key="2">
    <citation type="submission" date="2020-11" db="EMBL/GenBank/DDBJ databases">
        <authorList>
            <person name="McCartney M.A."/>
            <person name="Auch B."/>
            <person name="Kono T."/>
            <person name="Mallez S."/>
            <person name="Becker A."/>
            <person name="Gohl D.M."/>
            <person name="Silverstein K.A.T."/>
            <person name="Koren S."/>
            <person name="Bechman K.B."/>
            <person name="Herman A."/>
            <person name="Abrahante J.E."/>
            <person name="Garbe J."/>
        </authorList>
    </citation>
    <scope>NUCLEOTIDE SEQUENCE</scope>
    <source>
        <strain evidence="1">Duluth1</strain>
        <tissue evidence="1">Whole animal</tissue>
    </source>
</reference>
<organism evidence="1 2">
    <name type="scientific">Dreissena polymorpha</name>
    <name type="common">Zebra mussel</name>
    <name type="synonym">Mytilus polymorpha</name>
    <dbReference type="NCBI Taxonomy" id="45954"/>
    <lineage>
        <taxon>Eukaryota</taxon>
        <taxon>Metazoa</taxon>
        <taxon>Spiralia</taxon>
        <taxon>Lophotrochozoa</taxon>
        <taxon>Mollusca</taxon>
        <taxon>Bivalvia</taxon>
        <taxon>Autobranchia</taxon>
        <taxon>Heteroconchia</taxon>
        <taxon>Euheterodonta</taxon>
        <taxon>Imparidentia</taxon>
        <taxon>Neoheterodontei</taxon>
        <taxon>Myida</taxon>
        <taxon>Dreissenoidea</taxon>
        <taxon>Dreissenidae</taxon>
        <taxon>Dreissena</taxon>
    </lineage>
</organism>
<keyword evidence="2" id="KW-1185">Reference proteome</keyword>
<name>A0A9D3YFG3_DREPO</name>
<evidence type="ECO:0000313" key="2">
    <source>
        <dbReference type="Proteomes" id="UP000828390"/>
    </source>
</evidence>
<dbReference type="Proteomes" id="UP000828390">
    <property type="component" value="Unassembled WGS sequence"/>
</dbReference>
<accession>A0A9D3YFG3</accession>
<proteinExistence type="predicted"/>
<gene>
    <name evidence="1" type="ORF">DPMN_074020</name>
</gene>
<sequence length="89" mass="10295">MEVTKGRILDQSLISYLMEHINKYIFEIYLVRYRKERRCLTVDKTLTAAASWTQLVKRRASCASLAASPRRRIWWESPTSTTPSSGGRS</sequence>
<dbReference type="EMBL" id="JAIWYP010000015">
    <property type="protein sequence ID" value="KAH3699066.1"/>
    <property type="molecule type" value="Genomic_DNA"/>
</dbReference>
<reference evidence="1" key="1">
    <citation type="journal article" date="2019" name="bioRxiv">
        <title>The Genome of the Zebra Mussel, Dreissena polymorpha: A Resource for Invasive Species Research.</title>
        <authorList>
            <person name="McCartney M.A."/>
            <person name="Auch B."/>
            <person name="Kono T."/>
            <person name="Mallez S."/>
            <person name="Zhang Y."/>
            <person name="Obille A."/>
            <person name="Becker A."/>
            <person name="Abrahante J.E."/>
            <person name="Garbe J."/>
            <person name="Badalamenti J.P."/>
            <person name="Herman A."/>
            <person name="Mangelson H."/>
            <person name="Liachko I."/>
            <person name="Sullivan S."/>
            <person name="Sone E.D."/>
            <person name="Koren S."/>
            <person name="Silverstein K.A.T."/>
            <person name="Beckman K.B."/>
            <person name="Gohl D.M."/>
        </authorList>
    </citation>
    <scope>NUCLEOTIDE SEQUENCE</scope>
    <source>
        <strain evidence="1">Duluth1</strain>
        <tissue evidence="1">Whole animal</tissue>
    </source>
</reference>
<protein>
    <submittedName>
        <fullName evidence="1">Uncharacterized protein</fullName>
    </submittedName>
</protein>
<comment type="caution">
    <text evidence="1">The sequence shown here is derived from an EMBL/GenBank/DDBJ whole genome shotgun (WGS) entry which is preliminary data.</text>
</comment>
<dbReference type="AlphaFoldDB" id="A0A9D3YFG3"/>
<evidence type="ECO:0000313" key="1">
    <source>
        <dbReference type="EMBL" id="KAH3699066.1"/>
    </source>
</evidence>